<dbReference type="GO" id="GO:0016705">
    <property type="term" value="F:oxidoreductase activity, acting on paired donors, with incorporation or reduction of molecular oxygen"/>
    <property type="evidence" value="ECO:0007669"/>
    <property type="project" value="InterPro"/>
</dbReference>
<dbReference type="GO" id="GO:0020037">
    <property type="term" value="F:heme binding"/>
    <property type="evidence" value="ECO:0007669"/>
    <property type="project" value="InterPro"/>
</dbReference>
<keyword evidence="9" id="KW-1185">Reference proteome</keyword>
<evidence type="ECO:0000256" key="2">
    <source>
        <dbReference type="ARBA" id="ARBA00022617"/>
    </source>
</evidence>
<protein>
    <submittedName>
        <fullName evidence="8">Cytochrome P450</fullName>
    </submittedName>
</protein>
<evidence type="ECO:0000313" key="9">
    <source>
        <dbReference type="Proteomes" id="UP000295157"/>
    </source>
</evidence>
<dbReference type="InterPro" id="IPR036396">
    <property type="entry name" value="Cyt_P450_sf"/>
</dbReference>
<evidence type="ECO:0000313" key="8">
    <source>
        <dbReference type="EMBL" id="TDC06093.1"/>
    </source>
</evidence>
<evidence type="ECO:0000256" key="3">
    <source>
        <dbReference type="ARBA" id="ARBA00022723"/>
    </source>
</evidence>
<evidence type="ECO:0000256" key="4">
    <source>
        <dbReference type="ARBA" id="ARBA00023002"/>
    </source>
</evidence>
<keyword evidence="3 7" id="KW-0479">Metal-binding</keyword>
<dbReference type="PRINTS" id="PR00385">
    <property type="entry name" value="P450"/>
</dbReference>
<proteinExistence type="inferred from homology"/>
<dbReference type="Gene3D" id="1.10.630.10">
    <property type="entry name" value="Cytochrome P450"/>
    <property type="match status" value="1"/>
</dbReference>
<dbReference type="PANTHER" id="PTHR46696">
    <property type="entry name" value="P450, PUTATIVE (EUROFUNG)-RELATED"/>
    <property type="match status" value="1"/>
</dbReference>
<dbReference type="InterPro" id="IPR001128">
    <property type="entry name" value="Cyt_P450"/>
</dbReference>
<evidence type="ECO:0000256" key="5">
    <source>
        <dbReference type="ARBA" id="ARBA00023004"/>
    </source>
</evidence>
<evidence type="ECO:0000256" key="1">
    <source>
        <dbReference type="ARBA" id="ARBA00010617"/>
    </source>
</evidence>
<evidence type="ECO:0000256" key="6">
    <source>
        <dbReference type="ARBA" id="ARBA00023033"/>
    </source>
</evidence>
<dbReference type="OrthoDB" id="4133219at2"/>
<keyword evidence="6 7" id="KW-0503">Monooxygenase</keyword>
<accession>A0A4R4NEV7</accession>
<name>A0A4R4NEV7_9ACTN</name>
<dbReference type="EMBL" id="SMJZ01000059">
    <property type="protein sequence ID" value="TDC06093.1"/>
    <property type="molecule type" value="Genomic_DNA"/>
</dbReference>
<evidence type="ECO:0000256" key="7">
    <source>
        <dbReference type="RuleBase" id="RU000461"/>
    </source>
</evidence>
<sequence>MTKSVDSELADLELPVERGCPFTPPAAYERLREKAPINRIRLVNGGEAWWVSGHEEGRAILADRRFSSDKRKDGFPLFNVDAATLRQLRSQPPHMLSMDGSEHAAARRPVIGEFTVKRLAALRPRIQDIVDHFIDDMLATDQRPVDLVQALSLPVPSLVICELLGAPYTDHDFFQGLTAVAVRRTSSPEERQRAFAELRAYLDELITRKESEPGDDLFGRQIARQRREGTLDHAGLVSLAFLLLTAGHETTANMISLGVIGLLSHPEQLALIKADPGRTPMAVEELLRYFSITDTVSSRLATDDVEIGGVSIKAGEGVIVSGLSANWDPAVFENPADLDVEHGARHHLAFGFGPHQCLGQNLARMELQIVFDTLLRRIPTLRLATPVQDLPFKTDAVIYGVDELPVTW</sequence>
<dbReference type="PRINTS" id="PR00359">
    <property type="entry name" value="BP450"/>
</dbReference>
<dbReference type="SUPFAM" id="SSF48264">
    <property type="entry name" value="Cytochrome P450"/>
    <property type="match status" value="1"/>
</dbReference>
<dbReference type="RefSeq" id="WP_132333618.1">
    <property type="nucleotide sequence ID" value="NZ_SMJZ01000059.1"/>
</dbReference>
<gene>
    <name evidence="8" type="ORF">E1267_17390</name>
</gene>
<dbReference type="PANTHER" id="PTHR46696:SF1">
    <property type="entry name" value="CYTOCHROME P450 YJIB-RELATED"/>
    <property type="match status" value="1"/>
</dbReference>
<comment type="similarity">
    <text evidence="1 7">Belongs to the cytochrome P450 family.</text>
</comment>
<dbReference type="AlphaFoldDB" id="A0A4R4NEV7"/>
<dbReference type="GO" id="GO:0004497">
    <property type="term" value="F:monooxygenase activity"/>
    <property type="evidence" value="ECO:0007669"/>
    <property type="project" value="UniProtKB-KW"/>
</dbReference>
<comment type="caution">
    <text evidence="8">The sequence shown here is derived from an EMBL/GenBank/DDBJ whole genome shotgun (WGS) entry which is preliminary data.</text>
</comment>
<dbReference type="Pfam" id="PF00067">
    <property type="entry name" value="p450"/>
    <property type="match status" value="2"/>
</dbReference>
<keyword evidence="2 7" id="KW-0349">Heme</keyword>
<organism evidence="8 9">
    <name type="scientific">Nonomuraea longispora</name>
    <dbReference type="NCBI Taxonomy" id="1848320"/>
    <lineage>
        <taxon>Bacteria</taxon>
        <taxon>Bacillati</taxon>
        <taxon>Actinomycetota</taxon>
        <taxon>Actinomycetes</taxon>
        <taxon>Streptosporangiales</taxon>
        <taxon>Streptosporangiaceae</taxon>
        <taxon>Nonomuraea</taxon>
    </lineage>
</organism>
<keyword evidence="5 7" id="KW-0408">Iron</keyword>
<dbReference type="CDD" id="cd11030">
    <property type="entry name" value="CYP105-like"/>
    <property type="match status" value="1"/>
</dbReference>
<dbReference type="InterPro" id="IPR002397">
    <property type="entry name" value="Cyt_P450_B"/>
</dbReference>
<dbReference type="GO" id="GO:0005506">
    <property type="term" value="F:iron ion binding"/>
    <property type="evidence" value="ECO:0007669"/>
    <property type="project" value="InterPro"/>
</dbReference>
<dbReference type="PROSITE" id="PS00086">
    <property type="entry name" value="CYTOCHROME_P450"/>
    <property type="match status" value="1"/>
</dbReference>
<dbReference type="InterPro" id="IPR017972">
    <property type="entry name" value="Cyt_P450_CS"/>
</dbReference>
<dbReference type="Proteomes" id="UP000295157">
    <property type="component" value="Unassembled WGS sequence"/>
</dbReference>
<dbReference type="FunFam" id="1.10.630.10:FF:000018">
    <property type="entry name" value="Cytochrome P450 monooxygenase"/>
    <property type="match status" value="1"/>
</dbReference>
<reference evidence="8 9" key="1">
    <citation type="submission" date="2019-02" db="EMBL/GenBank/DDBJ databases">
        <title>Draft genome sequences of novel Actinobacteria.</title>
        <authorList>
            <person name="Sahin N."/>
            <person name="Ay H."/>
            <person name="Saygin H."/>
        </authorList>
    </citation>
    <scope>NUCLEOTIDE SEQUENCE [LARGE SCALE GENOMIC DNA]</scope>
    <source>
        <strain evidence="8 9">KC201</strain>
    </source>
</reference>
<keyword evidence="4 7" id="KW-0560">Oxidoreductase</keyword>